<comment type="caution">
    <text evidence="1">The sequence shown here is derived from an EMBL/GenBank/DDBJ whole genome shotgun (WGS) entry which is preliminary data.</text>
</comment>
<sequence>MCILYLLALVTDMVFNLALQPIFVRDHTFVSRKYSLINLVLRLVQGSVWLECALSQAKAAKVILTDGDLSTLVNLRSNLDLNQLNIETDFSENEDSNVVKCIHLPWESASESEVHDFMPEIVLGADVIYDPTCLPHLIRVLSILLNQKKSDSPTQKESCKGSIRDSEYGHDRVNDTNQGKILCANDLDRMPF</sequence>
<proteinExistence type="predicted"/>
<dbReference type="EMBL" id="CM047909">
    <property type="protein sequence ID" value="KAJ0080005.1"/>
    <property type="molecule type" value="Genomic_DNA"/>
</dbReference>
<name>A0ACC0ZZA6_9ROSI</name>
<dbReference type="Proteomes" id="UP001164250">
    <property type="component" value="Chromosome 13"/>
</dbReference>
<organism evidence="1 2">
    <name type="scientific">Pistacia atlantica</name>
    <dbReference type="NCBI Taxonomy" id="434234"/>
    <lineage>
        <taxon>Eukaryota</taxon>
        <taxon>Viridiplantae</taxon>
        <taxon>Streptophyta</taxon>
        <taxon>Embryophyta</taxon>
        <taxon>Tracheophyta</taxon>
        <taxon>Spermatophyta</taxon>
        <taxon>Magnoliopsida</taxon>
        <taxon>eudicotyledons</taxon>
        <taxon>Gunneridae</taxon>
        <taxon>Pentapetalae</taxon>
        <taxon>rosids</taxon>
        <taxon>malvids</taxon>
        <taxon>Sapindales</taxon>
        <taxon>Anacardiaceae</taxon>
        <taxon>Pistacia</taxon>
    </lineage>
</organism>
<evidence type="ECO:0000313" key="2">
    <source>
        <dbReference type="Proteomes" id="UP001164250"/>
    </source>
</evidence>
<protein>
    <submittedName>
        <fullName evidence="1">Uncharacterized protein</fullName>
    </submittedName>
</protein>
<accession>A0ACC0ZZA6</accession>
<evidence type="ECO:0000313" key="1">
    <source>
        <dbReference type="EMBL" id="KAJ0080005.1"/>
    </source>
</evidence>
<keyword evidence="2" id="KW-1185">Reference proteome</keyword>
<gene>
    <name evidence="1" type="ORF">Patl1_22767</name>
</gene>
<reference evidence="2" key="1">
    <citation type="journal article" date="2023" name="G3 (Bethesda)">
        <title>Genome assembly and association tests identify interacting loci associated with vigor, precocity, and sex in interspecific pistachio rootstocks.</title>
        <authorList>
            <person name="Palmer W."/>
            <person name="Jacygrad E."/>
            <person name="Sagayaradj S."/>
            <person name="Cavanaugh K."/>
            <person name="Han R."/>
            <person name="Bertier L."/>
            <person name="Beede B."/>
            <person name="Kafkas S."/>
            <person name="Golino D."/>
            <person name="Preece J."/>
            <person name="Michelmore R."/>
        </authorList>
    </citation>
    <scope>NUCLEOTIDE SEQUENCE [LARGE SCALE GENOMIC DNA]</scope>
</reference>